<dbReference type="Proteomes" id="UP000325577">
    <property type="component" value="Linkage Group LG12"/>
</dbReference>
<evidence type="ECO:0000256" key="2">
    <source>
        <dbReference type="ARBA" id="ARBA00022729"/>
    </source>
</evidence>
<protein>
    <submittedName>
        <fullName evidence="4">Uncharacterized protein</fullName>
    </submittedName>
</protein>
<dbReference type="SUPFAM" id="SSF52266">
    <property type="entry name" value="SGNH hydrolase"/>
    <property type="match status" value="1"/>
</dbReference>
<dbReference type="InterPro" id="IPR044552">
    <property type="entry name" value="GLIP1-5/GLL25"/>
</dbReference>
<dbReference type="GO" id="GO:0016298">
    <property type="term" value="F:lipase activity"/>
    <property type="evidence" value="ECO:0007669"/>
    <property type="project" value="InterPro"/>
</dbReference>
<feature type="chain" id="PRO_5023823695" evidence="3">
    <location>
        <begin position="27"/>
        <end position="372"/>
    </location>
</feature>
<dbReference type="EMBL" id="CM018035">
    <property type="protein sequence ID" value="KAA8541590.1"/>
    <property type="molecule type" value="Genomic_DNA"/>
</dbReference>
<proteinExistence type="inferred from homology"/>
<comment type="similarity">
    <text evidence="1">Belongs to the 'GDSL' lipolytic enzyme family.</text>
</comment>
<dbReference type="InterPro" id="IPR036514">
    <property type="entry name" value="SGNH_hydro_sf"/>
</dbReference>
<dbReference type="PANTHER" id="PTHR45966">
    <property type="entry name" value="GDSL-LIKE LIPASE/ACYLHYDROLASE"/>
    <property type="match status" value="1"/>
</dbReference>
<sequence>MASSSSFHLCILFLYASLLIPTVCHGKTMQPDDHDHVALFIFGDSVFDAGNNNYINTTMNYRSNFWPYGETFFKYPTGRFSDGRLIPDFIAEYAKLPLIPPYKQPANHQFINGVNFASAGAGVLVETHKGMVIDLKTQLSYFKDVERLLRQQLGDEEAKKLFKRAVYLFSIGNNDYLFPFLSNSSFFQSYSQEKYVEMVIGNLTAVIKELHMKGGRKFGFFSLPPLGCIPAMRALKPGNSSGCVEEINAIVKLHNYALSEVLQKQERQLEGFMYSSFDSYTSFSERMENPSRYGFEEAKSGCCGSGPYRGDNSCGGKRGVKEYQLCGNASAYMFFDSGHPTEMANQQFAKLMWSGTTDIVWPYNLKALFGFT</sequence>
<evidence type="ECO:0000256" key="3">
    <source>
        <dbReference type="SAM" id="SignalP"/>
    </source>
</evidence>
<name>A0A5J5BH46_9ASTE</name>
<feature type="signal peptide" evidence="3">
    <location>
        <begin position="1"/>
        <end position="26"/>
    </location>
</feature>
<dbReference type="InterPro" id="IPR008265">
    <property type="entry name" value="Lipase_GDSL_AS"/>
</dbReference>
<dbReference type="Pfam" id="PF00657">
    <property type="entry name" value="Lipase_GDSL"/>
    <property type="match status" value="1"/>
</dbReference>
<dbReference type="InterPro" id="IPR001087">
    <property type="entry name" value="GDSL"/>
</dbReference>
<dbReference type="PANTHER" id="PTHR45966:SF1">
    <property type="entry name" value="GDSL ESTERASE_LIPASE 1-RELATED"/>
    <property type="match status" value="1"/>
</dbReference>
<dbReference type="PROSITE" id="PS01098">
    <property type="entry name" value="LIPASE_GDSL_SER"/>
    <property type="match status" value="1"/>
</dbReference>
<reference evidence="4 5" key="1">
    <citation type="submission" date="2019-09" db="EMBL/GenBank/DDBJ databases">
        <title>A chromosome-level genome assembly of the Chinese tupelo Nyssa sinensis.</title>
        <authorList>
            <person name="Yang X."/>
            <person name="Kang M."/>
            <person name="Yang Y."/>
            <person name="Xiong H."/>
            <person name="Wang M."/>
            <person name="Zhang Z."/>
            <person name="Wang Z."/>
            <person name="Wu H."/>
            <person name="Ma T."/>
            <person name="Liu J."/>
            <person name="Xi Z."/>
        </authorList>
    </citation>
    <scope>NUCLEOTIDE SEQUENCE [LARGE SCALE GENOMIC DNA]</scope>
    <source>
        <strain evidence="4">J267</strain>
        <tissue evidence="4">Leaf</tissue>
    </source>
</reference>
<accession>A0A5J5BH46</accession>
<evidence type="ECO:0000313" key="5">
    <source>
        <dbReference type="Proteomes" id="UP000325577"/>
    </source>
</evidence>
<evidence type="ECO:0000313" key="4">
    <source>
        <dbReference type="EMBL" id="KAA8541590.1"/>
    </source>
</evidence>
<dbReference type="AlphaFoldDB" id="A0A5J5BH46"/>
<dbReference type="GO" id="GO:0006629">
    <property type="term" value="P:lipid metabolic process"/>
    <property type="evidence" value="ECO:0007669"/>
    <property type="project" value="InterPro"/>
</dbReference>
<evidence type="ECO:0000256" key="1">
    <source>
        <dbReference type="ARBA" id="ARBA00008668"/>
    </source>
</evidence>
<dbReference type="Gene3D" id="3.40.50.1110">
    <property type="entry name" value="SGNH hydrolase"/>
    <property type="match status" value="1"/>
</dbReference>
<dbReference type="CDD" id="cd01837">
    <property type="entry name" value="SGNH_plant_lipase_like"/>
    <property type="match status" value="1"/>
</dbReference>
<organism evidence="4 5">
    <name type="scientific">Nyssa sinensis</name>
    <dbReference type="NCBI Taxonomy" id="561372"/>
    <lineage>
        <taxon>Eukaryota</taxon>
        <taxon>Viridiplantae</taxon>
        <taxon>Streptophyta</taxon>
        <taxon>Embryophyta</taxon>
        <taxon>Tracheophyta</taxon>
        <taxon>Spermatophyta</taxon>
        <taxon>Magnoliopsida</taxon>
        <taxon>eudicotyledons</taxon>
        <taxon>Gunneridae</taxon>
        <taxon>Pentapetalae</taxon>
        <taxon>asterids</taxon>
        <taxon>Cornales</taxon>
        <taxon>Nyssaceae</taxon>
        <taxon>Nyssa</taxon>
    </lineage>
</organism>
<dbReference type="InterPro" id="IPR035669">
    <property type="entry name" value="SGNH_plant_lipase-like"/>
</dbReference>
<keyword evidence="2 3" id="KW-0732">Signal</keyword>
<gene>
    <name evidence="4" type="ORF">F0562_022742</name>
</gene>
<keyword evidence="5" id="KW-1185">Reference proteome</keyword>
<dbReference type="OrthoDB" id="1600564at2759"/>